<organism evidence="5 6">
    <name type="scientific">Puccinia triticina</name>
    <dbReference type="NCBI Taxonomy" id="208348"/>
    <lineage>
        <taxon>Eukaryota</taxon>
        <taxon>Fungi</taxon>
        <taxon>Dikarya</taxon>
        <taxon>Basidiomycota</taxon>
        <taxon>Pucciniomycotina</taxon>
        <taxon>Pucciniomycetes</taxon>
        <taxon>Pucciniales</taxon>
        <taxon>Pucciniaceae</taxon>
        <taxon>Puccinia</taxon>
    </lineage>
</organism>
<dbReference type="EMBL" id="CP110430">
    <property type="protein sequence ID" value="WAQ88608.1"/>
    <property type="molecule type" value="Genomic_DNA"/>
</dbReference>
<dbReference type="SUPFAM" id="SSF52540">
    <property type="entry name" value="P-loop containing nucleoside triphosphate hydrolases"/>
    <property type="match status" value="1"/>
</dbReference>
<gene>
    <name evidence="5" type="ORF">PtA15_10A27</name>
</gene>
<dbReference type="Proteomes" id="UP001164743">
    <property type="component" value="Chromosome 10A"/>
</dbReference>
<evidence type="ECO:0000259" key="4">
    <source>
        <dbReference type="Pfam" id="PF21108"/>
    </source>
</evidence>
<keyword evidence="2" id="KW-0067">ATP-binding</keyword>
<keyword evidence="6" id="KW-1185">Reference proteome</keyword>
<evidence type="ECO:0000256" key="1">
    <source>
        <dbReference type="ARBA" id="ARBA00022741"/>
    </source>
</evidence>
<dbReference type="Pfam" id="PF07728">
    <property type="entry name" value="AAA_5"/>
    <property type="match status" value="1"/>
</dbReference>
<evidence type="ECO:0008006" key="7">
    <source>
        <dbReference type="Google" id="ProtNLM"/>
    </source>
</evidence>
<protein>
    <recommendedName>
        <fullName evidence="7">ATPase dynein-related AAA domain-containing protein</fullName>
    </recommendedName>
</protein>
<sequence>MQEGHHVLLDEISLADNSVLERLNSLLEPESLIVLAEHGGDTLKKMLITAHLISFQIFATMNPGDDFGKRELSPALRNWFTEIWVPLVLDPKDRFAIYCDRLSRKVKSSTCASFSPAEWAAHVISFSEYYSKSPISAQFLACELSLQDCLAWCGFISSCLTSSLALSFVHGAQMTVLDRLRTAGFGQDLPASHILELRRSCLSYLHDLANVSLDNSEGLSGVTHVDEGLKIGDSTLHRCKTIGEDSAPASYSFSAQTVGHNAL</sequence>
<dbReference type="PANTHER" id="PTHR48103">
    <property type="entry name" value="MIDASIN-RELATED"/>
    <property type="match status" value="1"/>
</dbReference>
<reference evidence="5" key="1">
    <citation type="submission" date="2022-10" db="EMBL/GenBank/DDBJ databases">
        <title>Puccinia triticina Genome sequencing and assembly.</title>
        <authorList>
            <person name="Li C."/>
        </authorList>
    </citation>
    <scope>NUCLEOTIDE SEQUENCE</scope>
    <source>
        <strain evidence="5">Pt15</strain>
    </source>
</reference>
<keyword evidence="1" id="KW-0547">Nucleotide-binding</keyword>
<dbReference type="GeneID" id="77801323"/>
<dbReference type="RefSeq" id="XP_053024163.1">
    <property type="nucleotide sequence ID" value="XM_053160439.1"/>
</dbReference>
<dbReference type="InterPro" id="IPR048617">
    <property type="entry name" value="MDN1_AAA_lid_4"/>
</dbReference>
<accession>A0ABY7CUL9</accession>
<feature type="domain" description="ATPase dynein-related AAA" evidence="3">
    <location>
        <begin position="1"/>
        <end position="78"/>
    </location>
</feature>
<evidence type="ECO:0000313" key="5">
    <source>
        <dbReference type="EMBL" id="WAQ88608.1"/>
    </source>
</evidence>
<dbReference type="InterPro" id="IPR027417">
    <property type="entry name" value="P-loop_NTPase"/>
</dbReference>
<dbReference type="InterPro" id="IPR011704">
    <property type="entry name" value="ATPase_dyneun-rel_AAA"/>
</dbReference>
<proteinExistence type="predicted"/>
<evidence type="ECO:0000259" key="3">
    <source>
        <dbReference type="Pfam" id="PF07728"/>
    </source>
</evidence>
<evidence type="ECO:0000256" key="2">
    <source>
        <dbReference type="ARBA" id="ARBA00022840"/>
    </source>
</evidence>
<name>A0ABY7CUL9_9BASI</name>
<dbReference type="PANTHER" id="PTHR48103:SF2">
    <property type="entry name" value="MIDASIN"/>
    <property type="match status" value="1"/>
</dbReference>
<feature type="domain" description="Midasin lid" evidence="4">
    <location>
        <begin position="118"/>
        <end position="178"/>
    </location>
</feature>
<evidence type="ECO:0000313" key="6">
    <source>
        <dbReference type="Proteomes" id="UP001164743"/>
    </source>
</evidence>
<dbReference type="Gene3D" id="3.40.50.300">
    <property type="entry name" value="P-loop containing nucleotide triphosphate hydrolases"/>
    <property type="match status" value="1"/>
</dbReference>
<dbReference type="Pfam" id="PF21108">
    <property type="entry name" value="MDN1_4th"/>
    <property type="match status" value="1"/>
</dbReference>